<organism evidence="3 4">
    <name type="scientific">Caulobacter flavus</name>
    <dbReference type="NCBI Taxonomy" id="1679497"/>
    <lineage>
        <taxon>Bacteria</taxon>
        <taxon>Pseudomonadati</taxon>
        <taxon>Pseudomonadota</taxon>
        <taxon>Alphaproteobacteria</taxon>
        <taxon>Caulobacterales</taxon>
        <taxon>Caulobacteraceae</taxon>
        <taxon>Caulobacter</taxon>
    </lineage>
</organism>
<reference evidence="3 4" key="1">
    <citation type="submission" date="2017-12" db="EMBL/GenBank/DDBJ databases">
        <title>The genome sequence of Caulobacter flavus CGMCC1 15093.</title>
        <authorList>
            <person name="Gao J."/>
            <person name="Mao X."/>
            <person name="Sun J."/>
        </authorList>
    </citation>
    <scope>NUCLEOTIDE SEQUENCE [LARGE SCALE GENOMIC DNA]</scope>
    <source>
        <strain evidence="3 4">CGMCC1 15093</strain>
    </source>
</reference>
<dbReference type="Gene3D" id="3.40.630.30">
    <property type="match status" value="1"/>
</dbReference>
<dbReference type="EMBL" id="CP026100">
    <property type="protein sequence ID" value="AYV48067.1"/>
    <property type="molecule type" value="Genomic_DNA"/>
</dbReference>
<dbReference type="Proteomes" id="UP000281192">
    <property type="component" value="Chromosome"/>
</dbReference>
<accession>A0A2N5CM69</accession>
<sequence>MLDVETLHPVDLAPADVALWRAFAQAQPALAGPLLGPDFALAVGKVREDARVAVIRRDGETIGFLAHHRRPGGVARPIGAPLSDYHGLVAKPGVEIDAAQVLRAADLAVFRYTGLVDPAGAFQAEPSTAAYVIDTEGDAEAYLEAVRSGSPKKIKNYRRLDNKLGREMGQVTLKAADDSQDAFDQLIAWKREQIERTGVHDFLRPQWTRDLFQALFERRDGDFRGLMINLYAGDQLVAGHFGVRQGAIYHPWIASTNTAFAAWSPGQIFFLRAIAAMPQLGLTRYDLGPGADHYKHSYGLTQILIADGAATAASMAGRVAGSVEGVWALAGANGAGPVARLRRRMDIIASTELTMGGRVKGLVDAVAAQGRRRNATMEV</sequence>
<protein>
    <submittedName>
        <fullName evidence="3">Cellulose biosynthesis protein CelD</fullName>
    </submittedName>
</protein>
<proteinExistence type="predicted"/>
<evidence type="ECO:0000313" key="3">
    <source>
        <dbReference type="EMBL" id="PLR07009.1"/>
    </source>
</evidence>
<evidence type="ECO:0000313" key="2">
    <source>
        <dbReference type="EMBL" id="AYV48067.1"/>
    </source>
</evidence>
<evidence type="ECO:0000259" key="1">
    <source>
        <dbReference type="Pfam" id="PF13480"/>
    </source>
</evidence>
<feature type="domain" description="BioF2-like acetyltransferase" evidence="1">
    <location>
        <begin position="152"/>
        <end position="296"/>
    </location>
</feature>
<dbReference type="Pfam" id="PF13480">
    <property type="entry name" value="Acetyltransf_6"/>
    <property type="match status" value="1"/>
</dbReference>
<dbReference type="AlphaFoldDB" id="A0A2N5CM69"/>
<dbReference type="OrthoDB" id="4700839at2"/>
<reference evidence="2 5" key="2">
    <citation type="submission" date="2018-01" db="EMBL/GenBank/DDBJ databases">
        <title>Complete genome sequence of Caulobacter flavus RHGG3.</title>
        <authorList>
            <person name="Yang E."/>
        </authorList>
    </citation>
    <scope>NUCLEOTIDE SEQUENCE [LARGE SCALE GENOMIC DNA]</scope>
    <source>
        <strain evidence="2 5">RHGG3</strain>
    </source>
</reference>
<dbReference type="EMBL" id="PJRQ01000048">
    <property type="protein sequence ID" value="PLR07009.1"/>
    <property type="molecule type" value="Genomic_DNA"/>
</dbReference>
<dbReference type="RefSeq" id="WP_101715477.1">
    <property type="nucleotide sequence ID" value="NZ_CP026100.1"/>
</dbReference>
<dbReference type="InterPro" id="IPR016181">
    <property type="entry name" value="Acyl_CoA_acyltransferase"/>
</dbReference>
<dbReference type="KEGG" id="cfh:C1707_18385"/>
<dbReference type="SUPFAM" id="SSF55729">
    <property type="entry name" value="Acyl-CoA N-acyltransferases (Nat)"/>
    <property type="match status" value="1"/>
</dbReference>
<keyword evidence="5" id="KW-1185">Reference proteome</keyword>
<gene>
    <name evidence="2" type="ORF">C1707_18385</name>
    <name evidence="3" type="ORF">CFHF_24165</name>
</gene>
<dbReference type="InterPro" id="IPR038740">
    <property type="entry name" value="BioF2-like_GNAT_dom"/>
</dbReference>
<dbReference type="Proteomes" id="UP000234483">
    <property type="component" value="Unassembled WGS sequence"/>
</dbReference>
<evidence type="ECO:0000313" key="5">
    <source>
        <dbReference type="Proteomes" id="UP000281192"/>
    </source>
</evidence>
<name>A0A2N5CM69_9CAUL</name>
<evidence type="ECO:0000313" key="4">
    <source>
        <dbReference type="Proteomes" id="UP000234483"/>
    </source>
</evidence>